<dbReference type="EMBL" id="ACQA01000001">
    <property type="protein sequence ID" value="EEQ94850.1"/>
    <property type="molecule type" value="Genomic_DNA"/>
</dbReference>
<evidence type="ECO:0000256" key="2">
    <source>
        <dbReference type="ARBA" id="ARBA00022692"/>
    </source>
</evidence>
<evidence type="ECO:0000313" key="6">
    <source>
        <dbReference type="EMBL" id="EEQ94850.1"/>
    </source>
</evidence>
<evidence type="ECO:0000256" key="3">
    <source>
        <dbReference type="ARBA" id="ARBA00022989"/>
    </source>
</evidence>
<evidence type="ECO:0000313" key="7">
    <source>
        <dbReference type="Proteomes" id="UP000004386"/>
    </source>
</evidence>
<reference evidence="6 7" key="1">
    <citation type="submission" date="2009-05" db="EMBL/GenBank/DDBJ databases">
        <authorList>
            <person name="Setubal J.C."/>
            <person name="Boyle S."/>
            <person name="Crasta O.R."/>
            <person name="Gillespie J.J."/>
            <person name="Kenyon R.W."/>
            <person name="Lu J."/>
            <person name="Mane S."/>
            <person name="Nagrani S."/>
            <person name="Shallom J.M."/>
            <person name="Shallom S."/>
            <person name="Shukla M."/>
            <person name="Snyder E.E."/>
            <person name="Sobral B.W."/>
            <person name="Wattam A.R."/>
            <person name="Will R."/>
            <person name="Williams K."/>
            <person name="Yoo H."/>
            <person name="Munk C."/>
            <person name="Tapia R."/>
            <person name="Green L."/>
            <person name="Rogers Y."/>
            <person name="Detter J.C."/>
            <person name="Bruce D."/>
            <person name="Brettin T.S."/>
            <person name="Tsolis R."/>
        </authorList>
    </citation>
    <scope>NUCLEOTIDE SEQUENCE [LARGE SCALE GENOMIC DNA]</scope>
    <source>
        <strain evidence="6 7">LMG 3301</strain>
    </source>
</reference>
<dbReference type="InterPro" id="IPR059112">
    <property type="entry name" value="CysZ/EI24"/>
</dbReference>
<dbReference type="NCBIfam" id="NF009407">
    <property type="entry name" value="PRK12768.1"/>
    <property type="match status" value="1"/>
</dbReference>
<accession>C4WGY2</accession>
<evidence type="ECO:0000256" key="4">
    <source>
        <dbReference type="ARBA" id="ARBA00023136"/>
    </source>
</evidence>
<feature type="transmembrane region" description="Helical" evidence="5">
    <location>
        <begin position="120"/>
        <end position="153"/>
    </location>
</feature>
<feature type="transmembrane region" description="Helical" evidence="5">
    <location>
        <begin position="244"/>
        <end position="267"/>
    </location>
</feature>
<feature type="transmembrane region" description="Helical" evidence="5">
    <location>
        <begin position="180"/>
        <end position="202"/>
    </location>
</feature>
<protein>
    <submittedName>
        <fullName evidence="6">CysZ-like protein</fullName>
    </submittedName>
</protein>
<dbReference type="AlphaFoldDB" id="C4WGY2"/>
<dbReference type="Proteomes" id="UP000004386">
    <property type="component" value="Unassembled WGS sequence"/>
</dbReference>
<sequence length="297" mass="32533">MVSCPPEADRSRGCRFSRLQSLWLPCRLPYRDRAACFGMEAYLFPSLSTVGIGAKMILDAALKALKRLTTPELRAVFWKTLGLTLLLLIGLWAAVRQIFFTFAWPWMEQILPGMPDWAGWLGIVAAIVAGLGLALVLALMIAPVTALVAGLFLDDVAEVVEREDYPNDPRGTPLPTGRSIVVSLKFLGIVIIGNIAALLMLFIPGINLIAFFVINAYLLGREFFEFAAMRYRSEAEAKALRSHYGVTVFLAGLLIAGFMAIPIVNLLTPLFAATMMVHLHKAISQRESKLTPAAARG</sequence>
<comment type="subcellular location">
    <subcellularLocation>
        <location evidence="1">Membrane</location>
        <topology evidence="1">Multi-pass membrane protein</topology>
    </subcellularLocation>
</comment>
<keyword evidence="2 5" id="KW-0812">Transmembrane</keyword>
<name>C4WGY2_9HYPH</name>
<dbReference type="HOGENOM" id="CLU_081565_0_0_5"/>
<evidence type="ECO:0000256" key="1">
    <source>
        <dbReference type="ARBA" id="ARBA00004141"/>
    </source>
</evidence>
<keyword evidence="3 5" id="KW-1133">Transmembrane helix</keyword>
<evidence type="ECO:0000256" key="5">
    <source>
        <dbReference type="SAM" id="Phobius"/>
    </source>
</evidence>
<proteinExistence type="predicted"/>
<gene>
    <name evidence="6" type="ORF">OINT_1000181</name>
</gene>
<comment type="caution">
    <text evidence="6">The sequence shown here is derived from an EMBL/GenBank/DDBJ whole genome shotgun (WGS) entry which is preliminary data.</text>
</comment>
<feature type="transmembrane region" description="Helical" evidence="5">
    <location>
        <begin position="76"/>
        <end position="100"/>
    </location>
</feature>
<keyword evidence="4 5" id="KW-0472">Membrane</keyword>
<organism evidence="6 7">
    <name type="scientific">Brucella intermedia LMG 3301</name>
    <dbReference type="NCBI Taxonomy" id="641118"/>
    <lineage>
        <taxon>Bacteria</taxon>
        <taxon>Pseudomonadati</taxon>
        <taxon>Pseudomonadota</taxon>
        <taxon>Alphaproteobacteria</taxon>
        <taxon>Hyphomicrobiales</taxon>
        <taxon>Brucellaceae</taxon>
        <taxon>Brucella/Ochrobactrum group</taxon>
        <taxon>Brucella</taxon>
    </lineage>
</organism>
<dbReference type="Pfam" id="PF07264">
    <property type="entry name" value="EI24"/>
    <property type="match status" value="1"/>
</dbReference>